<dbReference type="Proteomes" id="UP000886998">
    <property type="component" value="Unassembled WGS sequence"/>
</dbReference>
<accession>A0A8X7C3V6</accession>
<dbReference type="AlphaFoldDB" id="A0A8X7C3V6"/>
<protein>
    <submittedName>
        <fullName evidence="2">Uncharacterized protein</fullName>
    </submittedName>
</protein>
<proteinExistence type="predicted"/>
<name>A0A8X7C3V6_9ARAC</name>
<keyword evidence="3" id="KW-1185">Reference proteome</keyword>
<gene>
    <name evidence="2" type="ORF">TNIN_240011</name>
</gene>
<reference evidence="2" key="1">
    <citation type="submission" date="2020-08" db="EMBL/GenBank/DDBJ databases">
        <title>Multicomponent nature underlies the extraordinary mechanical properties of spider dragline silk.</title>
        <authorList>
            <person name="Kono N."/>
            <person name="Nakamura H."/>
            <person name="Mori M."/>
            <person name="Yoshida Y."/>
            <person name="Ohtoshi R."/>
            <person name="Malay A.D."/>
            <person name="Moran D.A.P."/>
            <person name="Tomita M."/>
            <person name="Numata K."/>
            <person name="Arakawa K."/>
        </authorList>
    </citation>
    <scope>NUCLEOTIDE SEQUENCE</scope>
</reference>
<feature type="region of interest" description="Disordered" evidence="1">
    <location>
        <begin position="40"/>
        <end position="74"/>
    </location>
</feature>
<sequence>MSTLTNVCVAKPECRKIVKPEPFGTIQVAGREVVKWTNEMSDGDVGDGGVSSEVRHGQRLRGRRAAHLRPRAQGVQVQGQVLGPLLHRHLPPRYHNPFIYNLPPYADKKKKIDRRRMND</sequence>
<comment type="caution">
    <text evidence="2">The sequence shown here is derived from an EMBL/GenBank/DDBJ whole genome shotgun (WGS) entry which is preliminary data.</text>
</comment>
<evidence type="ECO:0000313" key="3">
    <source>
        <dbReference type="Proteomes" id="UP000886998"/>
    </source>
</evidence>
<organism evidence="2 3">
    <name type="scientific">Trichonephila inaurata madagascariensis</name>
    <dbReference type="NCBI Taxonomy" id="2747483"/>
    <lineage>
        <taxon>Eukaryota</taxon>
        <taxon>Metazoa</taxon>
        <taxon>Ecdysozoa</taxon>
        <taxon>Arthropoda</taxon>
        <taxon>Chelicerata</taxon>
        <taxon>Arachnida</taxon>
        <taxon>Araneae</taxon>
        <taxon>Araneomorphae</taxon>
        <taxon>Entelegynae</taxon>
        <taxon>Araneoidea</taxon>
        <taxon>Nephilidae</taxon>
        <taxon>Trichonephila</taxon>
        <taxon>Trichonephila inaurata</taxon>
    </lineage>
</organism>
<evidence type="ECO:0000313" key="2">
    <source>
        <dbReference type="EMBL" id="GFY51634.1"/>
    </source>
</evidence>
<dbReference type="EMBL" id="BMAV01008227">
    <property type="protein sequence ID" value="GFY51634.1"/>
    <property type="molecule type" value="Genomic_DNA"/>
</dbReference>
<evidence type="ECO:0000256" key="1">
    <source>
        <dbReference type="SAM" id="MobiDB-lite"/>
    </source>
</evidence>
<feature type="compositionally biased region" description="Basic residues" evidence="1">
    <location>
        <begin position="57"/>
        <end position="70"/>
    </location>
</feature>